<proteinExistence type="predicted"/>
<dbReference type="Proteomes" id="UP000054047">
    <property type="component" value="Unassembled WGS sequence"/>
</dbReference>
<organism evidence="1 2">
    <name type="scientific">Ancylostoma duodenale</name>
    <dbReference type="NCBI Taxonomy" id="51022"/>
    <lineage>
        <taxon>Eukaryota</taxon>
        <taxon>Metazoa</taxon>
        <taxon>Ecdysozoa</taxon>
        <taxon>Nematoda</taxon>
        <taxon>Chromadorea</taxon>
        <taxon>Rhabditida</taxon>
        <taxon>Rhabditina</taxon>
        <taxon>Rhabditomorpha</taxon>
        <taxon>Strongyloidea</taxon>
        <taxon>Ancylostomatidae</taxon>
        <taxon>Ancylostomatinae</taxon>
        <taxon>Ancylostoma</taxon>
    </lineage>
</organism>
<keyword evidence="2" id="KW-1185">Reference proteome</keyword>
<dbReference type="Gene3D" id="1.25.40.280">
    <property type="entry name" value="alix/aip1 like domains"/>
    <property type="match status" value="1"/>
</dbReference>
<reference evidence="1 2" key="1">
    <citation type="submission" date="2013-12" db="EMBL/GenBank/DDBJ databases">
        <title>Draft genome of the parsitic nematode Ancylostoma duodenale.</title>
        <authorList>
            <person name="Mitreva M."/>
        </authorList>
    </citation>
    <scope>NUCLEOTIDE SEQUENCE [LARGE SCALE GENOMIC DNA]</scope>
    <source>
        <strain evidence="1 2">Zhejiang</strain>
    </source>
</reference>
<dbReference type="OrthoDB" id="2141925at2759"/>
<protein>
    <recommendedName>
        <fullName evidence="3">BRO1 domain-containing protein</fullName>
    </recommendedName>
</protein>
<dbReference type="EMBL" id="KN727206">
    <property type="protein sequence ID" value="KIH66230.1"/>
    <property type="molecule type" value="Genomic_DNA"/>
</dbReference>
<gene>
    <name evidence="1" type="ORF">ANCDUO_03441</name>
</gene>
<sequence length="114" mass="12524">MNGCQEKSRSRPLLARAFGSKKAAASPGAQLLTTEGDAFNRLRSNACSKQTRDPELLLASIAEYYDQLTAFESKLVTLASPRLEGFRWKDAFESGKSFLGKVGSDMETEEKTNV</sequence>
<name>A0A0C2GXH7_9BILA</name>
<evidence type="ECO:0008006" key="3">
    <source>
        <dbReference type="Google" id="ProtNLM"/>
    </source>
</evidence>
<accession>A0A0C2GXH7</accession>
<evidence type="ECO:0000313" key="1">
    <source>
        <dbReference type="EMBL" id="KIH66230.1"/>
    </source>
</evidence>
<dbReference type="AlphaFoldDB" id="A0A0C2GXH7"/>
<evidence type="ECO:0000313" key="2">
    <source>
        <dbReference type="Proteomes" id="UP000054047"/>
    </source>
</evidence>
<dbReference type="InterPro" id="IPR038499">
    <property type="entry name" value="BRO1_sf"/>
</dbReference>